<reference evidence="1 2" key="2">
    <citation type="submission" date="2018-11" db="EMBL/GenBank/DDBJ databases">
        <authorList>
            <consortium name="Pathogen Informatics"/>
        </authorList>
    </citation>
    <scope>NUCLEOTIDE SEQUENCE [LARGE SCALE GENOMIC DNA]</scope>
</reference>
<dbReference type="GO" id="GO:1990834">
    <property type="term" value="P:response to odorant"/>
    <property type="evidence" value="ECO:0007669"/>
    <property type="project" value="TreeGrafter"/>
</dbReference>
<keyword evidence="2" id="KW-1185">Reference proteome</keyword>
<reference evidence="3" key="1">
    <citation type="submission" date="2016-06" db="UniProtKB">
        <authorList>
            <consortium name="WormBaseParasite"/>
        </authorList>
    </citation>
    <scope>IDENTIFICATION</scope>
</reference>
<dbReference type="PANTHER" id="PTHR34722">
    <property type="entry name" value="HOMOLOG OF ODR-2 (TWO)-RELATED"/>
    <property type="match status" value="1"/>
</dbReference>
<evidence type="ECO:0000313" key="3">
    <source>
        <dbReference type="WBParaSite" id="SBAD_0001263701-mRNA-1"/>
    </source>
</evidence>
<dbReference type="InterPro" id="IPR010558">
    <property type="entry name" value="Ly-6-related"/>
</dbReference>
<dbReference type="GO" id="GO:0043025">
    <property type="term" value="C:neuronal cell body"/>
    <property type="evidence" value="ECO:0007669"/>
    <property type="project" value="TreeGrafter"/>
</dbReference>
<organism evidence="3">
    <name type="scientific">Soboliphyme baturini</name>
    <dbReference type="NCBI Taxonomy" id="241478"/>
    <lineage>
        <taxon>Eukaryota</taxon>
        <taxon>Metazoa</taxon>
        <taxon>Ecdysozoa</taxon>
        <taxon>Nematoda</taxon>
        <taxon>Enoplea</taxon>
        <taxon>Dorylaimia</taxon>
        <taxon>Dioctophymatida</taxon>
        <taxon>Dioctophymatoidea</taxon>
        <taxon>Soboliphymatidae</taxon>
        <taxon>Soboliphyme</taxon>
    </lineage>
</organism>
<name>A0A183J8N4_9BILA</name>
<dbReference type="GO" id="GO:0042048">
    <property type="term" value="P:olfactory behavior"/>
    <property type="evidence" value="ECO:0007669"/>
    <property type="project" value="TreeGrafter"/>
</dbReference>
<dbReference type="AlphaFoldDB" id="A0A183J8N4"/>
<dbReference type="Pfam" id="PF06579">
    <property type="entry name" value="Ly-6_related"/>
    <property type="match status" value="1"/>
</dbReference>
<sequence length="112" mass="12539">MECYSCMSTLYESMWFDAGLSMLYQRPEVFTNHCNSGAFDQYKVGRKRCPDHCVVIENENVVFGKWLTVALLLKPLFAGPQGVTPTETVHRASCVVTRSASWTASFSTTSLT</sequence>
<gene>
    <name evidence="1" type="ORF">SBAD_LOCUS12232</name>
</gene>
<protein>
    <submittedName>
        <fullName evidence="3">Pept_C1 domain-containing protein</fullName>
    </submittedName>
</protein>
<evidence type="ECO:0000313" key="2">
    <source>
        <dbReference type="Proteomes" id="UP000270296"/>
    </source>
</evidence>
<accession>A0A183J8N4</accession>
<evidence type="ECO:0000313" key="1">
    <source>
        <dbReference type="EMBL" id="VDP46592.1"/>
    </source>
</evidence>
<dbReference type="Proteomes" id="UP000270296">
    <property type="component" value="Unassembled WGS sequence"/>
</dbReference>
<dbReference type="OrthoDB" id="5918031at2759"/>
<dbReference type="WBParaSite" id="SBAD_0001263701-mRNA-1">
    <property type="protein sequence ID" value="SBAD_0001263701-mRNA-1"/>
    <property type="gene ID" value="SBAD_0001263701"/>
</dbReference>
<dbReference type="EMBL" id="UZAM01017265">
    <property type="protein sequence ID" value="VDP46592.1"/>
    <property type="molecule type" value="Genomic_DNA"/>
</dbReference>
<dbReference type="GO" id="GO:0030424">
    <property type="term" value="C:axon"/>
    <property type="evidence" value="ECO:0007669"/>
    <property type="project" value="TreeGrafter"/>
</dbReference>
<proteinExistence type="predicted"/>